<sequence length="183" mass="18194">MSSTRRIYAGAALTVAALVAVLALAGRIDSQSTAASKVEVVSVDPADGAVLSGAPTAVRIRVAGRPDLAGSHISVYDADRSLLNQGALTAAGRDGLTQAVRATGSGEVAVAYHVVTVDGRDASGIARFTVGAPGGAPPPEPPAPAHAHGIDPVGAALLAVDGLALLAVLVLLARRSRTDRDIA</sequence>
<feature type="domain" description="CopC" evidence="4">
    <location>
        <begin position="39"/>
        <end position="130"/>
    </location>
</feature>
<evidence type="ECO:0000256" key="3">
    <source>
        <dbReference type="SAM" id="Phobius"/>
    </source>
</evidence>
<evidence type="ECO:0000259" key="4">
    <source>
        <dbReference type="Pfam" id="PF04234"/>
    </source>
</evidence>
<dbReference type="SUPFAM" id="SSF81296">
    <property type="entry name" value="E set domains"/>
    <property type="match status" value="1"/>
</dbReference>
<keyword evidence="3" id="KW-0472">Membrane</keyword>
<dbReference type="InterPro" id="IPR014756">
    <property type="entry name" value="Ig_E-set"/>
</dbReference>
<organism evidence="5">
    <name type="scientific">Micromonospora echinospora</name>
    <name type="common">Micromonospora purpurea</name>
    <dbReference type="NCBI Taxonomy" id="1877"/>
    <lineage>
        <taxon>Bacteria</taxon>
        <taxon>Bacillati</taxon>
        <taxon>Actinomycetota</taxon>
        <taxon>Actinomycetes</taxon>
        <taxon>Micromonosporales</taxon>
        <taxon>Micromonosporaceae</taxon>
        <taxon>Micromonospora</taxon>
    </lineage>
</organism>
<accession>Q8KNC6</accession>
<reference evidence="5" key="1">
    <citation type="journal article" date="2002" name="Science">
        <title>The calicheamicin gene cluster and its iterative type I enediyne PKS.</title>
        <authorList>
            <person name="Ahlert J."/>
            <person name="Shepard E."/>
            <person name="Lomovskaya N."/>
            <person name="Zazopoulos E."/>
            <person name="Staffa A."/>
            <person name="Bachmann B.O."/>
            <person name="Huang K."/>
            <person name="Fonstein L."/>
            <person name="Czisny A."/>
            <person name="Whitwam R.E."/>
            <person name="Farnet C.M."/>
            <person name="Thorson J.S."/>
        </authorList>
    </citation>
    <scope>NUCLEOTIDE SEQUENCE</scope>
    <source>
        <strain evidence="5">NRRL 15839</strain>
    </source>
</reference>
<keyword evidence="1" id="KW-0732">Signal</keyword>
<dbReference type="GO" id="GO:0042597">
    <property type="term" value="C:periplasmic space"/>
    <property type="evidence" value="ECO:0007669"/>
    <property type="project" value="InterPro"/>
</dbReference>
<evidence type="ECO:0000313" key="5">
    <source>
        <dbReference type="EMBL" id="AAM70362.1"/>
    </source>
</evidence>
<keyword evidence="2" id="KW-0186">Copper</keyword>
<keyword evidence="3" id="KW-1133">Transmembrane helix</keyword>
<dbReference type="GO" id="GO:0005507">
    <property type="term" value="F:copper ion binding"/>
    <property type="evidence" value="ECO:0007669"/>
    <property type="project" value="InterPro"/>
</dbReference>
<dbReference type="Gene3D" id="2.60.40.1220">
    <property type="match status" value="1"/>
</dbReference>
<protein>
    <submittedName>
        <fullName evidence="5">CalU20</fullName>
    </submittedName>
</protein>
<dbReference type="InterPro" id="IPR007348">
    <property type="entry name" value="CopC_dom"/>
</dbReference>
<gene>
    <name evidence="5" type="primary">calU20</name>
</gene>
<dbReference type="GO" id="GO:0046688">
    <property type="term" value="P:response to copper ion"/>
    <property type="evidence" value="ECO:0007669"/>
    <property type="project" value="InterPro"/>
</dbReference>
<name>Q8KNC6_MICEC</name>
<evidence type="ECO:0000256" key="1">
    <source>
        <dbReference type="ARBA" id="ARBA00022729"/>
    </source>
</evidence>
<dbReference type="EMBL" id="AF497482">
    <property type="protein sequence ID" value="AAM70362.1"/>
    <property type="molecule type" value="Genomic_DNA"/>
</dbReference>
<keyword evidence="3" id="KW-0812">Transmembrane</keyword>
<dbReference type="Pfam" id="PF04234">
    <property type="entry name" value="CopC"/>
    <property type="match status" value="1"/>
</dbReference>
<dbReference type="AlphaFoldDB" id="Q8KNC6"/>
<proteinExistence type="predicted"/>
<feature type="transmembrane region" description="Helical" evidence="3">
    <location>
        <begin position="153"/>
        <end position="173"/>
    </location>
</feature>
<dbReference type="InterPro" id="IPR014755">
    <property type="entry name" value="Cu-Rt/internalin_Ig-like"/>
</dbReference>
<evidence type="ECO:0000256" key="2">
    <source>
        <dbReference type="ARBA" id="ARBA00023008"/>
    </source>
</evidence>